<organism evidence="2 3">
    <name type="scientific">Morchella conica CCBAS932</name>
    <dbReference type="NCBI Taxonomy" id="1392247"/>
    <lineage>
        <taxon>Eukaryota</taxon>
        <taxon>Fungi</taxon>
        <taxon>Dikarya</taxon>
        <taxon>Ascomycota</taxon>
        <taxon>Pezizomycotina</taxon>
        <taxon>Pezizomycetes</taxon>
        <taxon>Pezizales</taxon>
        <taxon>Morchellaceae</taxon>
        <taxon>Morchella</taxon>
    </lineage>
</organism>
<sequence length="167" mass="17889">MSDPKFPNLSNSTPPVPTTRLKQICNDACFAALEKVEAYEHSRTESWNTSIINHILRALISESIPSSAVSSTSSSSPFKFAVNSTIIQHLTSRQALPSTSTGTGDADNAGSELVSGRGGSDSSAGVGRRGMHSACGAYWNNERDGMWSFKYETKGMDVVISVIWIAV</sequence>
<dbReference type="GO" id="GO:0045505">
    <property type="term" value="F:dynein intermediate chain binding"/>
    <property type="evidence" value="ECO:0007669"/>
    <property type="project" value="TreeGrafter"/>
</dbReference>
<dbReference type="GO" id="GO:0005868">
    <property type="term" value="C:cytoplasmic dynein complex"/>
    <property type="evidence" value="ECO:0007669"/>
    <property type="project" value="TreeGrafter"/>
</dbReference>
<dbReference type="CDD" id="cd21456">
    <property type="entry name" value="DLC-like_SpDlc1-like"/>
    <property type="match status" value="1"/>
</dbReference>
<evidence type="ECO:0000256" key="1">
    <source>
        <dbReference type="SAM" id="MobiDB-lite"/>
    </source>
</evidence>
<feature type="region of interest" description="Disordered" evidence="1">
    <location>
        <begin position="93"/>
        <end position="128"/>
    </location>
</feature>
<evidence type="ECO:0008006" key="4">
    <source>
        <dbReference type="Google" id="ProtNLM"/>
    </source>
</evidence>
<evidence type="ECO:0000313" key="3">
    <source>
        <dbReference type="Proteomes" id="UP000277580"/>
    </source>
</evidence>
<dbReference type="Pfam" id="PF03645">
    <property type="entry name" value="Tctex-1"/>
    <property type="match status" value="1"/>
</dbReference>
<evidence type="ECO:0000313" key="2">
    <source>
        <dbReference type="EMBL" id="RPB14519.1"/>
    </source>
</evidence>
<dbReference type="OrthoDB" id="10059120at2759"/>
<dbReference type="InterPro" id="IPR005334">
    <property type="entry name" value="Tctex-1-like"/>
</dbReference>
<dbReference type="GO" id="GO:0007018">
    <property type="term" value="P:microtubule-based movement"/>
    <property type="evidence" value="ECO:0007669"/>
    <property type="project" value="TreeGrafter"/>
</dbReference>
<dbReference type="GO" id="GO:0005737">
    <property type="term" value="C:cytoplasm"/>
    <property type="evidence" value="ECO:0007669"/>
    <property type="project" value="TreeGrafter"/>
</dbReference>
<keyword evidence="3" id="KW-1185">Reference proteome</keyword>
<proteinExistence type="predicted"/>
<dbReference type="InterPro" id="IPR038586">
    <property type="entry name" value="Tctex-1-like_sf"/>
</dbReference>
<dbReference type="EMBL" id="ML119117">
    <property type="protein sequence ID" value="RPB14519.1"/>
    <property type="molecule type" value="Genomic_DNA"/>
</dbReference>
<protein>
    <recommendedName>
        <fullName evidence="4">Tctex-1</fullName>
    </recommendedName>
</protein>
<dbReference type="Proteomes" id="UP000277580">
    <property type="component" value="Unassembled WGS sequence"/>
</dbReference>
<dbReference type="Gene3D" id="3.30.1140.40">
    <property type="entry name" value="Tctex-1"/>
    <property type="match status" value="1"/>
</dbReference>
<dbReference type="PANTHER" id="PTHR21255">
    <property type="entry name" value="T-COMPLEX-ASSOCIATED-TESTIS-EXPRESSED 1/ DYNEIN LIGHT CHAIN"/>
    <property type="match status" value="1"/>
</dbReference>
<dbReference type="InParanoid" id="A0A3N4KYM5"/>
<name>A0A3N4KYM5_9PEZI</name>
<gene>
    <name evidence="2" type="ORF">P167DRAFT_533947</name>
</gene>
<dbReference type="AlphaFoldDB" id="A0A3N4KYM5"/>
<dbReference type="STRING" id="1392247.A0A3N4KYM5"/>
<reference evidence="2 3" key="1">
    <citation type="journal article" date="2018" name="Nat. Ecol. Evol.">
        <title>Pezizomycetes genomes reveal the molecular basis of ectomycorrhizal truffle lifestyle.</title>
        <authorList>
            <person name="Murat C."/>
            <person name="Payen T."/>
            <person name="Noel B."/>
            <person name="Kuo A."/>
            <person name="Morin E."/>
            <person name="Chen J."/>
            <person name="Kohler A."/>
            <person name="Krizsan K."/>
            <person name="Balestrini R."/>
            <person name="Da Silva C."/>
            <person name="Montanini B."/>
            <person name="Hainaut M."/>
            <person name="Levati E."/>
            <person name="Barry K.W."/>
            <person name="Belfiori B."/>
            <person name="Cichocki N."/>
            <person name="Clum A."/>
            <person name="Dockter R.B."/>
            <person name="Fauchery L."/>
            <person name="Guy J."/>
            <person name="Iotti M."/>
            <person name="Le Tacon F."/>
            <person name="Lindquist E.A."/>
            <person name="Lipzen A."/>
            <person name="Malagnac F."/>
            <person name="Mello A."/>
            <person name="Molinier V."/>
            <person name="Miyauchi S."/>
            <person name="Poulain J."/>
            <person name="Riccioni C."/>
            <person name="Rubini A."/>
            <person name="Sitrit Y."/>
            <person name="Splivallo R."/>
            <person name="Traeger S."/>
            <person name="Wang M."/>
            <person name="Zifcakova L."/>
            <person name="Wipf D."/>
            <person name="Zambonelli A."/>
            <person name="Paolocci F."/>
            <person name="Nowrousian M."/>
            <person name="Ottonello S."/>
            <person name="Baldrian P."/>
            <person name="Spatafora J.W."/>
            <person name="Henrissat B."/>
            <person name="Nagy L.G."/>
            <person name="Aury J.M."/>
            <person name="Wincker P."/>
            <person name="Grigoriev I.V."/>
            <person name="Bonfante P."/>
            <person name="Martin F.M."/>
        </authorList>
    </citation>
    <scope>NUCLEOTIDE SEQUENCE [LARGE SCALE GENOMIC DNA]</scope>
    <source>
        <strain evidence="2 3">CCBAS932</strain>
    </source>
</reference>
<dbReference type="PANTHER" id="PTHR21255:SF4">
    <property type="entry name" value="DYNEIN LIGHT CHAIN TCTEX-TYPE"/>
    <property type="match status" value="1"/>
</dbReference>
<feature type="compositionally biased region" description="Polar residues" evidence="1">
    <location>
        <begin position="93"/>
        <end position="103"/>
    </location>
</feature>
<accession>A0A3N4KYM5</accession>